<accession>A0ABS4JU73</accession>
<protein>
    <submittedName>
        <fullName evidence="1">Uncharacterized protein</fullName>
    </submittedName>
</protein>
<sequence>MWFVDRYGECQEQVAGAAGVCFFLTVSTESPGVRYLGRYSSAQLRPAKPIRTEQPPR</sequence>
<name>A0ABS4JU73_9FIRM</name>
<proteinExistence type="predicted"/>
<reference evidence="1 2" key="1">
    <citation type="submission" date="2021-03" db="EMBL/GenBank/DDBJ databases">
        <title>Genomic Encyclopedia of Type Strains, Phase IV (KMG-IV): sequencing the most valuable type-strain genomes for metagenomic binning, comparative biology and taxonomic classification.</title>
        <authorList>
            <person name="Goeker M."/>
        </authorList>
    </citation>
    <scope>NUCLEOTIDE SEQUENCE [LARGE SCALE GENOMIC DNA]</scope>
    <source>
        <strain evidence="1 2">DSM 27138</strain>
    </source>
</reference>
<dbReference type="Proteomes" id="UP001519289">
    <property type="component" value="Unassembled WGS sequence"/>
</dbReference>
<evidence type="ECO:0000313" key="1">
    <source>
        <dbReference type="EMBL" id="MBP2019097.1"/>
    </source>
</evidence>
<evidence type="ECO:0000313" key="2">
    <source>
        <dbReference type="Proteomes" id="UP001519289"/>
    </source>
</evidence>
<keyword evidence="2" id="KW-1185">Reference proteome</keyword>
<organism evidence="1 2">
    <name type="scientific">Symbiobacterium terraclitae</name>
    <dbReference type="NCBI Taxonomy" id="557451"/>
    <lineage>
        <taxon>Bacteria</taxon>
        <taxon>Bacillati</taxon>
        <taxon>Bacillota</taxon>
        <taxon>Clostridia</taxon>
        <taxon>Eubacteriales</taxon>
        <taxon>Symbiobacteriaceae</taxon>
        <taxon>Symbiobacterium</taxon>
    </lineage>
</organism>
<comment type="caution">
    <text evidence="1">The sequence shown here is derived from an EMBL/GenBank/DDBJ whole genome shotgun (WGS) entry which is preliminary data.</text>
</comment>
<dbReference type="EMBL" id="JAGGLG010000022">
    <property type="protein sequence ID" value="MBP2019097.1"/>
    <property type="molecule type" value="Genomic_DNA"/>
</dbReference>
<gene>
    <name evidence="1" type="ORF">J2Z79_002514</name>
</gene>